<dbReference type="PANTHER" id="PTHR13800:SF12">
    <property type="entry name" value="TRANSIENT RECEPTOR POTENTIAL CATION CHANNEL SUBFAMILY M MEMBER-LIKE 2"/>
    <property type="match status" value="1"/>
</dbReference>
<dbReference type="InterPro" id="IPR050927">
    <property type="entry name" value="TRPM"/>
</dbReference>
<dbReference type="Proteomes" id="UP000507470">
    <property type="component" value="Unassembled WGS sequence"/>
</dbReference>
<evidence type="ECO:0000256" key="1">
    <source>
        <dbReference type="SAM" id="Phobius"/>
    </source>
</evidence>
<evidence type="ECO:0008006" key="4">
    <source>
        <dbReference type="Google" id="ProtNLM"/>
    </source>
</evidence>
<keyword evidence="3" id="KW-1185">Reference proteome</keyword>
<reference evidence="2 3" key="1">
    <citation type="submission" date="2020-06" db="EMBL/GenBank/DDBJ databases">
        <authorList>
            <person name="Li R."/>
            <person name="Bekaert M."/>
        </authorList>
    </citation>
    <scope>NUCLEOTIDE SEQUENCE [LARGE SCALE GENOMIC DNA]</scope>
    <source>
        <strain evidence="3">wild</strain>
    </source>
</reference>
<proteinExistence type="predicted"/>
<evidence type="ECO:0000313" key="3">
    <source>
        <dbReference type="Proteomes" id="UP000507470"/>
    </source>
</evidence>
<keyword evidence="1" id="KW-0472">Membrane</keyword>
<dbReference type="EMBL" id="CACVKT020002486">
    <property type="protein sequence ID" value="CAC5378043.1"/>
    <property type="molecule type" value="Genomic_DNA"/>
</dbReference>
<dbReference type="PANTHER" id="PTHR13800">
    <property type="entry name" value="TRANSIENT RECEPTOR POTENTIAL CATION CHANNEL, SUBFAMILY M, MEMBER 6"/>
    <property type="match status" value="1"/>
</dbReference>
<dbReference type="AlphaFoldDB" id="A0A6J8B3K6"/>
<organism evidence="2 3">
    <name type="scientific">Mytilus coruscus</name>
    <name type="common">Sea mussel</name>
    <dbReference type="NCBI Taxonomy" id="42192"/>
    <lineage>
        <taxon>Eukaryota</taxon>
        <taxon>Metazoa</taxon>
        <taxon>Spiralia</taxon>
        <taxon>Lophotrochozoa</taxon>
        <taxon>Mollusca</taxon>
        <taxon>Bivalvia</taxon>
        <taxon>Autobranchia</taxon>
        <taxon>Pteriomorphia</taxon>
        <taxon>Mytilida</taxon>
        <taxon>Mytiloidea</taxon>
        <taxon>Mytilidae</taxon>
        <taxon>Mytilinae</taxon>
        <taxon>Mytilus</taxon>
    </lineage>
</organism>
<protein>
    <recommendedName>
        <fullName evidence="4">Ion transport domain-containing protein</fullName>
    </recommendedName>
</protein>
<accession>A0A6J8B3K6</accession>
<dbReference type="OrthoDB" id="6287881at2759"/>
<feature type="transmembrane region" description="Helical" evidence="1">
    <location>
        <begin position="39"/>
        <end position="60"/>
    </location>
</feature>
<gene>
    <name evidence="2" type="ORF">MCOR_14291</name>
</gene>
<evidence type="ECO:0000313" key="2">
    <source>
        <dbReference type="EMBL" id="CAC5378043.1"/>
    </source>
</evidence>
<name>A0A6J8B3K6_MYTCO</name>
<keyword evidence="1" id="KW-0812">Transmembrane</keyword>
<keyword evidence="1" id="KW-1133">Transmembrane helix</keyword>
<sequence>MSLHTIYVGTEPSKCTNDPQLYTNGEMERCAETNQFNSLLLAVYLILTNILLVNLLIAMFSRTFDQVQDNSEMIWKFHRYALVKEYYYRPMFPIPVVIHFSRVVRFCYDKIVKKAFSSAFISTYDRETVEKLHVVEKIALDNYENRHQRARGSHIPRDMMTDESGIRKAKQLTLQELRTPKVKDTDENLKKIPFVSTHDPYLPNVFNAIKSNLPILHESETMKQLIPEGNLIFSRRQPKNLKKHLIRARFEPKVSSDFEIKSCGNSRYGVCGHDFKYLETGKMKTFKDGRKFHVNANIKCKTTNLIYCVTCPGCHEHYIDGPGIASVNDCVHKEQN</sequence>
<dbReference type="GO" id="GO:0099604">
    <property type="term" value="F:ligand-gated calcium channel activity"/>
    <property type="evidence" value="ECO:0007669"/>
    <property type="project" value="TreeGrafter"/>
</dbReference>
<dbReference type="GO" id="GO:0005886">
    <property type="term" value="C:plasma membrane"/>
    <property type="evidence" value="ECO:0007669"/>
    <property type="project" value="TreeGrafter"/>
</dbReference>